<dbReference type="AlphaFoldDB" id="A0A8J7MCK9"/>
<dbReference type="Proteomes" id="UP000624703">
    <property type="component" value="Unassembled WGS sequence"/>
</dbReference>
<comment type="caution">
    <text evidence="1">The sequence shown here is derived from an EMBL/GenBank/DDBJ whole genome shotgun (WGS) entry which is preliminary data.</text>
</comment>
<protein>
    <submittedName>
        <fullName evidence="1">Uncharacterized protein</fullName>
    </submittedName>
</protein>
<reference evidence="1" key="1">
    <citation type="submission" date="2021-01" db="EMBL/GenBank/DDBJ databases">
        <title>Modified the classification status of verrucomicrobia.</title>
        <authorList>
            <person name="Feng X."/>
        </authorList>
    </citation>
    <scope>NUCLEOTIDE SEQUENCE</scope>
    <source>
        <strain evidence="1">_KCTC 22039</strain>
    </source>
</reference>
<proteinExistence type="predicted"/>
<gene>
    <name evidence="1" type="ORF">JIN82_08550</name>
</gene>
<dbReference type="EMBL" id="JAENIM010000039">
    <property type="protein sequence ID" value="MBK1791199.1"/>
    <property type="molecule type" value="Genomic_DNA"/>
</dbReference>
<dbReference type="RefSeq" id="WP_200311213.1">
    <property type="nucleotide sequence ID" value="NZ_JAENIM010000039.1"/>
</dbReference>
<sequence length="248" mass="28014">MFGYLSIASAGLAALIFFINSYQLPAIDWAGLNQPAESAQPARYAFLIEKLALRREKLAEAYNAAESDSERDLIVTKASNTLEEFMPQLMRCWLTTPWDFNGTSTTPGEEKIACGYFVSVIMRDAGFKVNRIRLAQQPSQNILRTFLPRQNLNIYTQTSYEKFLKKVRDHGLGIYIVGLDKHVAFIVNLDDEIRYIHSSGGASKSVVDQSTENASSLKRSKYRVIGNLTTYRPLIVGWLENQTFKTHS</sequence>
<evidence type="ECO:0000313" key="2">
    <source>
        <dbReference type="Proteomes" id="UP000624703"/>
    </source>
</evidence>
<evidence type="ECO:0000313" key="1">
    <source>
        <dbReference type="EMBL" id="MBK1791199.1"/>
    </source>
</evidence>
<organism evidence="1 2">
    <name type="scientific">Persicirhabdus sediminis</name>
    <dbReference type="NCBI Taxonomy" id="454144"/>
    <lineage>
        <taxon>Bacteria</taxon>
        <taxon>Pseudomonadati</taxon>
        <taxon>Verrucomicrobiota</taxon>
        <taxon>Verrucomicrobiia</taxon>
        <taxon>Verrucomicrobiales</taxon>
        <taxon>Verrucomicrobiaceae</taxon>
        <taxon>Persicirhabdus</taxon>
    </lineage>
</organism>
<accession>A0A8J7MCK9</accession>
<name>A0A8J7MCK9_9BACT</name>
<keyword evidence="2" id="KW-1185">Reference proteome</keyword>